<dbReference type="PANTHER" id="PTHR38138:SF1">
    <property type="entry name" value="ARCHAEAL TYPE IV PILIN N-TERMINAL DOMAIN-CONTAINING PROTEIN"/>
    <property type="match status" value="1"/>
</dbReference>
<keyword evidence="5" id="KW-1185">Reference proteome</keyword>
<protein>
    <recommendedName>
        <fullName evidence="3">Archaeal Type IV pilin N-terminal domain-containing protein</fullName>
    </recommendedName>
</protein>
<dbReference type="RefSeq" id="WP_013194091.1">
    <property type="nucleotide sequence ID" value="NC_014253.1"/>
</dbReference>
<evidence type="ECO:0000256" key="2">
    <source>
        <dbReference type="SAM" id="Phobius"/>
    </source>
</evidence>
<feature type="region of interest" description="Disordered" evidence="1">
    <location>
        <begin position="150"/>
        <end position="181"/>
    </location>
</feature>
<keyword evidence="2" id="KW-0812">Transmembrane</keyword>
<dbReference type="Proteomes" id="UP000000391">
    <property type="component" value="Chromosome"/>
</dbReference>
<dbReference type="KEGG" id="mev:Metev_0617"/>
<feature type="compositionally biased region" description="Gly residues" evidence="1">
    <location>
        <begin position="167"/>
        <end position="177"/>
    </location>
</feature>
<dbReference type="STRING" id="644295.Metev_0617"/>
<sequence length="288" mass="31478">MRSLSDLVSDDEAVSSIIGEILMTGIAVLIFAIIAVSVFSMLDPVEEPHIDVDGWPNNYTDKIHIRHEGGEKLSTEDLKLIVEVNDTRKSYTGNEIKDDFHNKDTWQIADTISVDISEEFGQEVTYDKDIEFTLIHTKSSTVIENGVLTSSKVGTGDGSGDGDDGGDGNGNGNGNGDGTVNASERVKYVDDSVNKNGANFNFSFSVNEGEVTIDNIELYLVNEDGPVGYNNIKINEREFTNENINVPEGINHFLIISDEIAKGGPGKEDISVKFIFGDGSEKLFDEWQ</sequence>
<evidence type="ECO:0000313" key="5">
    <source>
        <dbReference type="Proteomes" id="UP000000391"/>
    </source>
</evidence>
<name>D7E8I1_METEZ</name>
<dbReference type="HOGENOM" id="CLU_965089_0_0_2"/>
<dbReference type="PANTHER" id="PTHR38138">
    <property type="entry name" value="VNG6441H"/>
    <property type="match status" value="1"/>
</dbReference>
<feature type="transmembrane region" description="Helical" evidence="2">
    <location>
        <begin position="21"/>
        <end position="42"/>
    </location>
</feature>
<dbReference type="Pfam" id="PF07790">
    <property type="entry name" value="Pilin_N"/>
    <property type="match status" value="1"/>
</dbReference>
<reference evidence="4 5" key="1">
    <citation type="submission" date="2010-06" db="EMBL/GenBank/DDBJ databases">
        <title>Complete sequence chromosome of Methanohalobium evestigatum Z-7303.</title>
        <authorList>
            <consortium name="US DOE Joint Genome Institute"/>
            <person name="Lucas S."/>
            <person name="Copeland A."/>
            <person name="Lapidus A."/>
            <person name="Cheng J.-F."/>
            <person name="Bruce D."/>
            <person name="Goodwin L."/>
            <person name="Pitluck S."/>
            <person name="Saunders E."/>
            <person name="Detter J.C."/>
            <person name="Han C."/>
            <person name="Tapia R."/>
            <person name="Land M."/>
            <person name="Hauser L."/>
            <person name="Kyrpides N."/>
            <person name="Mikhailova N."/>
            <person name="Sieprawska-Lupa M."/>
            <person name="Whitman W.B."/>
            <person name="Anderson I."/>
            <person name="Woyke T."/>
        </authorList>
    </citation>
    <scope>NUCLEOTIDE SEQUENCE [LARGE SCALE GENOMIC DNA]</scope>
    <source>
        <strain evidence="5">ATCC BAA-1072 / DSM 3721 / NBRC 107634 / OCM 161 / Z-7303</strain>
    </source>
</reference>
<keyword evidence="2" id="KW-0472">Membrane</keyword>
<evidence type="ECO:0000259" key="3">
    <source>
        <dbReference type="Pfam" id="PF07790"/>
    </source>
</evidence>
<dbReference type="EMBL" id="CP002069">
    <property type="protein sequence ID" value="ADI73523.1"/>
    <property type="molecule type" value="Genomic_DNA"/>
</dbReference>
<dbReference type="GeneID" id="9346239"/>
<proteinExistence type="predicted"/>
<keyword evidence="2" id="KW-1133">Transmembrane helix</keyword>
<accession>D7E8I1</accession>
<feature type="domain" description="Archaeal Type IV pilin N-terminal" evidence="3">
    <location>
        <begin position="12"/>
        <end position="86"/>
    </location>
</feature>
<dbReference type="InterPro" id="IPR012859">
    <property type="entry name" value="Pilin_N_archaeal"/>
</dbReference>
<dbReference type="OrthoDB" id="121941at2157"/>
<dbReference type="AlphaFoldDB" id="D7E8I1"/>
<evidence type="ECO:0000313" key="4">
    <source>
        <dbReference type="EMBL" id="ADI73523.1"/>
    </source>
</evidence>
<evidence type="ECO:0000256" key="1">
    <source>
        <dbReference type="SAM" id="MobiDB-lite"/>
    </source>
</evidence>
<organism evidence="4 5">
    <name type="scientific">Methanohalobium evestigatum (strain ATCC BAA-1072 / DSM 3721 / NBRC 107634 / OCM 161 / Z-7303)</name>
    <dbReference type="NCBI Taxonomy" id="644295"/>
    <lineage>
        <taxon>Archaea</taxon>
        <taxon>Methanobacteriati</taxon>
        <taxon>Methanobacteriota</taxon>
        <taxon>Stenosarchaea group</taxon>
        <taxon>Methanomicrobia</taxon>
        <taxon>Methanosarcinales</taxon>
        <taxon>Methanosarcinaceae</taxon>
        <taxon>Methanohalobium</taxon>
    </lineage>
</organism>
<gene>
    <name evidence="4" type="ordered locus">Metev_0617</name>
</gene>